<dbReference type="Proteomes" id="UP000430508">
    <property type="component" value="Chromosome"/>
</dbReference>
<evidence type="ECO:0000313" key="2">
    <source>
        <dbReference type="EMBL" id="QHA01006.1"/>
    </source>
</evidence>
<dbReference type="Pfam" id="PF01208">
    <property type="entry name" value="URO-D"/>
    <property type="match status" value="1"/>
</dbReference>
<dbReference type="InterPro" id="IPR038071">
    <property type="entry name" value="UROD/MetE-like_sf"/>
</dbReference>
<dbReference type="Gene3D" id="3.20.20.210">
    <property type="match status" value="1"/>
</dbReference>
<reference evidence="2 3" key="1">
    <citation type="submission" date="2019-12" db="EMBL/GenBank/DDBJ databases">
        <title>Sequence classification of anaerobic respiratory reductive dehalogenases: First we see many, then we see few.</title>
        <authorList>
            <person name="Molenda O."/>
            <person name="Puentes Jacome L.A."/>
            <person name="Cao X."/>
            <person name="Nesbo C.L."/>
            <person name="Tang S."/>
            <person name="Morson N."/>
            <person name="Patron J."/>
            <person name="Lomheim L."/>
            <person name="Wishart D.S."/>
            <person name="Edwards E.A."/>
        </authorList>
    </citation>
    <scope>NUCLEOTIDE SEQUENCE [LARGE SCALE GENOMIC DNA]</scope>
    <source>
        <strain evidence="2 3">12DCA</strain>
    </source>
</reference>
<gene>
    <name evidence="2" type="ORF">GQ588_10355</name>
</gene>
<dbReference type="GO" id="GO:0004853">
    <property type="term" value="F:uroporphyrinogen decarboxylase activity"/>
    <property type="evidence" value="ECO:0007669"/>
    <property type="project" value="InterPro"/>
</dbReference>
<dbReference type="RefSeq" id="WP_025205919.1">
    <property type="nucleotide sequence ID" value="NZ_CP046996.1"/>
</dbReference>
<name>A0A857DLJ9_9FIRM</name>
<feature type="domain" description="Uroporphyrinogen decarboxylase (URO-D)" evidence="1">
    <location>
        <begin position="201"/>
        <end position="385"/>
    </location>
</feature>
<dbReference type="PANTHER" id="PTHR47099:SF1">
    <property type="entry name" value="METHYLCOBAMIDE:COM METHYLTRANSFERASE MTBA"/>
    <property type="match status" value="1"/>
</dbReference>
<dbReference type="PANTHER" id="PTHR47099">
    <property type="entry name" value="METHYLCOBAMIDE:COM METHYLTRANSFERASE MTBA"/>
    <property type="match status" value="1"/>
</dbReference>
<proteinExistence type="predicted"/>
<dbReference type="GO" id="GO:0006779">
    <property type="term" value="P:porphyrin-containing compound biosynthetic process"/>
    <property type="evidence" value="ECO:0007669"/>
    <property type="project" value="InterPro"/>
</dbReference>
<sequence>MSDDKMKLYDERVKRLKDAIELREPDRVPIYGLVDNWALSYYGITLEEGLKDVELEYKAYSKALTDFPFDGALASRITFPLNFVYSLGGGIFNNATETIQIATGQSELMAVEEYDELIADPMKFIRDKILPRKHKIFQEGTVEEKFAKYANSLSIFFKFGQTTKMLSDRFKTEHGLPITNAGVNHFMPGDIIMDYLRDFKGIMRDIKKCPDKVAEACMAMVDPLIKDTYGKMHTVSDDKYVHLYLHLPQFIRAKEFEKVYWPSFKKYVDTVAARGIKILILFEKNWEHLYEYIQELPKGSVIGFFEEDDLRKAKKALGKTMCIAGGLKTNDLYYGTKEKCIEVAKGLIDDLAPGGGFVFAPDKVLATKNDAKAENLKAVTEFIVEYGSK</sequence>
<dbReference type="SUPFAM" id="SSF51726">
    <property type="entry name" value="UROD/MetE-like"/>
    <property type="match status" value="1"/>
</dbReference>
<dbReference type="EMBL" id="CP046996">
    <property type="protein sequence ID" value="QHA01006.1"/>
    <property type="molecule type" value="Genomic_DNA"/>
</dbReference>
<dbReference type="AlphaFoldDB" id="A0A857DLJ9"/>
<dbReference type="InterPro" id="IPR052024">
    <property type="entry name" value="Methanogen_methyltrans"/>
</dbReference>
<protein>
    <recommendedName>
        <fullName evidence="1">Uroporphyrinogen decarboxylase (URO-D) domain-containing protein</fullName>
    </recommendedName>
</protein>
<evidence type="ECO:0000259" key="1">
    <source>
        <dbReference type="Pfam" id="PF01208"/>
    </source>
</evidence>
<evidence type="ECO:0000313" key="3">
    <source>
        <dbReference type="Proteomes" id="UP000430508"/>
    </source>
</evidence>
<organism evidence="2 3">
    <name type="scientific">Dehalobacter restrictus</name>
    <dbReference type="NCBI Taxonomy" id="55583"/>
    <lineage>
        <taxon>Bacteria</taxon>
        <taxon>Bacillati</taxon>
        <taxon>Bacillota</taxon>
        <taxon>Clostridia</taxon>
        <taxon>Eubacteriales</taxon>
        <taxon>Desulfitobacteriaceae</taxon>
        <taxon>Dehalobacter</taxon>
    </lineage>
</organism>
<accession>A0A857DLJ9</accession>
<dbReference type="InterPro" id="IPR000257">
    <property type="entry name" value="Uroporphyrinogen_deCOase"/>
</dbReference>